<dbReference type="PANTHER" id="PTHR43283:SF7">
    <property type="entry name" value="BETA-LACTAMASE-RELATED DOMAIN-CONTAINING PROTEIN"/>
    <property type="match status" value="1"/>
</dbReference>
<feature type="chain" id="PRO_5016072187" evidence="1">
    <location>
        <begin position="21"/>
        <end position="551"/>
    </location>
</feature>
<evidence type="ECO:0000256" key="1">
    <source>
        <dbReference type="SAM" id="SignalP"/>
    </source>
</evidence>
<dbReference type="PANTHER" id="PTHR43283">
    <property type="entry name" value="BETA-LACTAMASE-RELATED"/>
    <property type="match status" value="1"/>
</dbReference>
<evidence type="ECO:0000259" key="2">
    <source>
        <dbReference type="Pfam" id="PF00144"/>
    </source>
</evidence>
<dbReference type="OrthoDB" id="9773047at2"/>
<dbReference type="Gene3D" id="3.40.710.10">
    <property type="entry name" value="DD-peptidase/beta-lactamase superfamily"/>
    <property type="match status" value="1"/>
</dbReference>
<protein>
    <submittedName>
        <fullName evidence="3">CubicO group peptidase (Beta-lactamase class C family)</fullName>
    </submittedName>
</protein>
<comment type="caution">
    <text evidence="3">The sequence shown here is derived from an EMBL/GenBank/DDBJ whole genome shotgun (WGS) entry which is preliminary data.</text>
</comment>
<dbReference type="Proteomes" id="UP000248882">
    <property type="component" value="Unassembled WGS sequence"/>
</dbReference>
<evidence type="ECO:0000313" key="3">
    <source>
        <dbReference type="EMBL" id="PZX46508.1"/>
    </source>
</evidence>
<feature type="signal peptide" evidence="1">
    <location>
        <begin position="1"/>
        <end position="20"/>
    </location>
</feature>
<dbReference type="RefSeq" id="WP_111323157.1">
    <property type="nucleotide sequence ID" value="NZ_QKZT01000030.1"/>
</dbReference>
<dbReference type="Pfam" id="PF00144">
    <property type="entry name" value="Beta-lactamase"/>
    <property type="match status" value="1"/>
</dbReference>
<keyword evidence="1" id="KW-0732">Signal</keyword>
<dbReference type="EMBL" id="QKZT01000030">
    <property type="protein sequence ID" value="PZX46508.1"/>
    <property type="molecule type" value="Genomic_DNA"/>
</dbReference>
<dbReference type="AlphaFoldDB" id="A0A2W7QD94"/>
<reference evidence="3 4" key="1">
    <citation type="submission" date="2018-06" db="EMBL/GenBank/DDBJ databases">
        <title>Genomic Encyclopedia of Archaeal and Bacterial Type Strains, Phase II (KMG-II): from individual species to whole genera.</title>
        <authorList>
            <person name="Goeker M."/>
        </authorList>
    </citation>
    <scope>NUCLEOTIDE SEQUENCE [LARGE SCALE GENOMIC DNA]</scope>
    <source>
        <strain evidence="3 4">DSM 19830</strain>
    </source>
</reference>
<gene>
    <name evidence="3" type="ORF">LV85_04228</name>
</gene>
<dbReference type="SUPFAM" id="SSF56601">
    <property type="entry name" value="beta-lactamase/transpeptidase-like"/>
    <property type="match status" value="1"/>
</dbReference>
<dbReference type="InterPro" id="IPR001466">
    <property type="entry name" value="Beta-lactam-related"/>
</dbReference>
<name>A0A2W7QD94_9BACT</name>
<proteinExistence type="predicted"/>
<dbReference type="InterPro" id="IPR012338">
    <property type="entry name" value="Beta-lactam/transpept-like"/>
</dbReference>
<sequence length="551" mass="63396">MFKYRSCLLFFLSMSLFNCAQPQISDEDLIGEWTGKLTETYDLKLDITIELKGEEAIFRLSRKKDLIVEKFKFDNKIKLDLDDDITFSGIVNKNKSTINGFIGLQRNLYPIKLSREGNHYTGELSFMMLHHLNPKNIRLSIEEVNDNGYTIYPMLGSFWVNDFKQEKNKISFKDYPTGFEFEGQIMPLEMVFDVGIAGNFIAEVILKKNEMERKQNLNTVDNEIKINDGWELSENRLDLPQMQTDIQRDSLVGVEGVLIARNGKILYEKYFAGFDVNTTHNTRSASKSISSAIIGIAIDNNIIESVDEKLYDFIPYDYQYTKDSLKAKITIKHLLTMSSGLDVNNKAYEGYYQNESDDPWLKTVLEAPMVHEPGTYTDYGSANPFLLGIYLHNRLDIPLEFYMHEKLFSPLGITNYVMNTDDTGIIPYFGGGLSLTPRDMLKFGQLYLNEGTWNGEQIISKSWIQESFKKHTKLQDFQDKDEYGYFWYHHTYMVDGKSIKSIEARGAGGQFIFVVPELEVVAVITAGNYRNGKTNQSLEIFRDYVLPALLK</sequence>
<organism evidence="3 4">
    <name type="scientific">Algoriphagus chordae</name>
    <dbReference type="NCBI Taxonomy" id="237019"/>
    <lineage>
        <taxon>Bacteria</taxon>
        <taxon>Pseudomonadati</taxon>
        <taxon>Bacteroidota</taxon>
        <taxon>Cytophagia</taxon>
        <taxon>Cytophagales</taxon>
        <taxon>Cyclobacteriaceae</taxon>
        <taxon>Algoriphagus</taxon>
    </lineage>
</organism>
<dbReference type="InterPro" id="IPR050789">
    <property type="entry name" value="Diverse_Enzym_Activities"/>
</dbReference>
<evidence type="ECO:0000313" key="4">
    <source>
        <dbReference type="Proteomes" id="UP000248882"/>
    </source>
</evidence>
<accession>A0A2W7QD94</accession>
<feature type="domain" description="Beta-lactamase-related" evidence="2">
    <location>
        <begin position="257"/>
        <end position="525"/>
    </location>
</feature>
<keyword evidence="4" id="KW-1185">Reference proteome</keyword>